<protein>
    <submittedName>
        <fullName evidence="2">Uncharacterized protein LOC142165723</fullName>
    </submittedName>
</protein>
<gene>
    <name evidence="2" type="primary">LOC142165723</name>
</gene>
<name>A0AC58S5L3_TOBAC</name>
<evidence type="ECO:0000313" key="1">
    <source>
        <dbReference type="Proteomes" id="UP000790787"/>
    </source>
</evidence>
<accession>A0AC58S5L3</accession>
<dbReference type="Proteomes" id="UP000790787">
    <property type="component" value="Chromosome 11"/>
</dbReference>
<dbReference type="RefSeq" id="XP_075080184.1">
    <property type="nucleotide sequence ID" value="XM_075224083.1"/>
</dbReference>
<keyword evidence="1" id="KW-1185">Reference proteome</keyword>
<organism evidence="1 2">
    <name type="scientific">Nicotiana tabacum</name>
    <name type="common">Common tobacco</name>
    <dbReference type="NCBI Taxonomy" id="4097"/>
    <lineage>
        <taxon>Eukaryota</taxon>
        <taxon>Viridiplantae</taxon>
        <taxon>Streptophyta</taxon>
        <taxon>Embryophyta</taxon>
        <taxon>Tracheophyta</taxon>
        <taxon>Spermatophyta</taxon>
        <taxon>Magnoliopsida</taxon>
        <taxon>eudicotyledons</taxon>
        <taxon>Gunneridae</taxon>
        <taxon>Pentapetalae</taxon>
        <taxon>asterids</taxon>
        <taxon>lamiids</taxon>
        <taxon>Solanales</taxon>
        <taxon>Solanaceae</taxon>
        <taxon>Nicotianoideae</taxon>
        <taxon>Nicotianeae</taxon>
        <taxon>Nicotiana</taxon>
    </lineage>
</organism>
<proteinExistence type="predicted"/>
<reference evidence="2" key="2">
    <citation type="submission" date="2025-08" db="UniProtKB">
        <authorList>
            <consortium name="RefSeq"/>
        </authorList>
    </citation>
    <scope>IDENTIFICATION</scope>
    <source>
        <tissue evidence="2">Leaf</tissue>
    </source>
</reference>
<evidence type="ECO:0000313" key="2">
    <source>
        <dbReference type="RefSeq" id="XP_075080184.1"/>
    </source>
</evidence>
<reference evidence="1" key="1">
    <citation type="journal article" date="2014" name="Nat. Commun.">
        <title>The tobacco genome sequence and its comparison with those of tomato and potato.</title>
        <authorList>
            <person name="Sierro N."/>
            <person name="Battey J.N."/>
            <person name="Ouadi S."/>
            <person name="Bakaher N."/>
            <person name="Bovet L."/>
            <person name="Willig A."/>
            <person name="Goepfert S."/>
            <person name="Peitsch M.C."/>
            <person name="Ivanov N.V."/>
        </authorList>
    </citation>
    <scope>NUCLEOTIDE SEQUENCE [LARGE SCALE GENOMIC DNA]</scope>
</reference>
<sequence length="232" mass="27435">MSPNWGLQNNYHSASNGRIWMLWDTSIYILDKLREDTQLLHYQITMKSTGITCVLTVIYGYNTCEQMRTLWDALKEIAQGVTIPWLICGYFNVKGECYTWTNKQQSSDRICSRLDRAFGNHDWMMQWGHVVMEYDLEKWSLIEESIMRHKLRVKWIQLGDSKTKYFSVVVKERNQKKHIREITSLNGVKLIEPKDIQDEIVKFYKSLMGSIFQRLPAINRLNMKRGPTLSQQ</sequence>